<dbReference type="Proteomes" id="UP000516160">
    <property type="component" value="Chromosome"/>
</dbReference>
<dbReference type="PANTHER" id="PTHR38664">
    <property type="entry name" value="SLR0058 PROTEIN"/>
    <property type="match status" value="1"/>
</dbReference>
<proteinExistence type="predicted"/>
<dbReference type="KEGG" id="acae:HYG86_02795"/>
<protein>
    <recommendedName>
        <fullName evidence="3">Polyhydroxyalkanoate synthesis regulator phasin</fullName>
    </recommendedName>
</protein>
<name>A0A7G9W500_ALKCA</name>
<evidence type="ECO:0000313" key="2">
    <source>
        <dbReference type="Proteomes" id="UP000516160"/>
    </source>
</evidence>
<reference evidence="1 2" key="1">
    <citation type="submission" date="2020-07" db="EMBL/GenBank/DDBJ databases">
        <title>Alkalicella. sp. LB2 genome.</title>
        <authorList>
            <person name="Postec A."/>
            <person name="Quemeneur M."/>
        </authorList>
    </citation>
    <scope>NUCLEOTIDE SEQUENCE [LARGE SCALE GENOMIC DNA]</scope>
    <source>
        <strain evidence="1 2">LB2</strain>
    </source>
</reference>
<dbReference type="AlphaFoldDB" id="A0A7G9W500"/>
<gene>
    <name evidence="1" type="ORF">HYG86_02795</name>
</gene>
<evidence type="ECO:0000313" key="1">
    <source>
        <dbReference type="EMBL" id="QNO13762.1"/>
    </source>
</evidence>
<dbReference type="InterPro" id="IPR008769">
    <property type="entry name" value="PhaF_PhaI"/>
</dbReference>
<accession>A0A7G9W500</accession>
<dbReference type="EMBL" id="CP058559">
    <property type="protein sequence ID" value="QNO13762.1"/>
    <property type="molecule type" value="Genomic_DNA"/>
</dbReference>
<keyword evidence="2" id="KW-1185">Reference proteome</keyword>
<evidence type="ECO:0008006" key="3">
    <source>
        <dbReference type="Google" id="ProtNLM"/>
    </source>
</evidence>
<organism evidence="1 2">
    <name type="scientific">Alkalicella caledoniensis</name>
    <dbReference type="NCBI Taxonomy" id="2731377"/>
    <lineage>
        <taxon>Bacteria</taxon>
        <taxon>Bacillati</taxon>
        <taxon>Bacillota</taxon>
        <taxon>Clostridia</taxon>
        <taxon>Eubacteriales</taxon>
        <taxon>Proteinivoracaceae</taxon>
        <taxon>Alkalicella</taxon>
    </lineage>
</organism>
<sequence>MELERTFRNIMLAGIGSAAMAYEKAMETVDEMVKKGELTVHQGKELNQELKTKLMSQGTESSNPNITFDATNLNEILAQGNLATKEDIEDLKTRIESLENK</sequence>
<dbReference type="PANTHER" id="PTHR38664:SF1">
    <property type="entry name" value="SLR0058 PROTEIN"/>
    <property type="match status" value="1"/>
</dbReference>
<dbReference type="RefSeq" id="WP_213167427.1">
    <property type="nucleotide sequence ID" value="NZ_CP058559.1"/>
</dbReference>